<dbReference type="GO" id="GO:0005829">
    <property type="term" value="C:cytosol"/>
    <property type="evidence" value="ECO:0007669"/>
    <property type="project" value="TreeGrafter"/>
</dbReference>
<dbReference type="GO" id="GO:0019239">
    <property type="term" value="F:deaminase activity"/>
    <property type="evidence" value="ECO:0007669"/>
    <property type="project" value="TreeGrafter"/>
</dbReference>
<dbReference type="Pfam" id="PF01042">
    <property type="entry name" value="Ribonuc_L-PSP"/>
    <property type="match status" value="1"/>
</dbReference>
<name>A0A562UTT0_9SPHN</name>
<dbReference type="PROSITE" id="PS51257">
    <property type="entry name" value="PROKAR_LIPOPROTEIN"/>
    <property type="match status" value="1"/>
</dbReference>
<evidence type="ECO:0000313" key="2">
    <source>
        <dbReference type="Proteomes" id="UP000320547"/>
    </source>
</evidence>
<dbReference type="InterPro" id="IPR006175">
    <property type="entry name" value="YjgF/YER057c/UK114"/>
</dbReference>
<organism evidence="1 2">
    <name type="scientific">Altererythrobacter ishigakiensis</name>
    <dbReference type="NCBI Taxonomy" id="476157"/>
    <lineage>
        <taxon>Bacteria</taxon>
        <taxon>Pseudomonadati</taxon>
        <taxon>Pseudomonadota</taxon>
        <taxon>Alphaproteobacteria</taxon>
        <taxon>Sphingomonadales</taxon>
        <taxon>Erythrobacteraceae</taxon>
        <taxon>Altererythrobacter</taxon>
    </lineage>
</organism>
<dbReference type="STRING" id="476157.GCA_001663155_00113"/>
<proteinExistence type="predicted"/>
<reference evidence="1 2" key="1">
    <citation type="submission" date="2019-07" db="EMBL/GenBank/DDBJ databases">
        <title>Genomic Encyclopedia of Archaeal and Bacterial Type Strains, Phase II (KMG-II): from individual species to whole genera.</title>
        <authorList>
            <person name="Goeker M."/>
        </authorList>
    </citation>
    <scope>NUCLEOTIDE SEQUENCE [LARGE SCALE GENOMIC DNA]</scope>
    <source>
        <strain evidence="1 2">ATCC BAA-2084</strain>
    </source>
</reference>
<dbReference type="AlphaFoldDB" id="A0A562UTT0"/>
<sequence>MRRLGLAALAVGFAVSGCSIKQEGEEVNAQSSKGAVYHASELPYPFSDAVEVDGVLYLSSDIGANDAGTGVVPGGIEAETRRIFQRMEARLAKHDLVFDDVFKCTVMLEDMSEWPAFNAIYAEYFKEGRYPARSAFGTNGLALGAKVELECWAAKG</sequence>
<dbReference type="InterPro" id="IPR035959">
    <property type="entry name" value="RutC-like_sf"/>
</dbReference>
<comment type="caution">
    <text evidence="1">The sequence shown here is derived from an EMBL/GenBank/DDBJ whole genome shotgun (WGS) entry which is preliminary data.</text>
</comment>
<dbReference type="EMBL" id="VLLK01000001">
    <property type="protein sequence ID" value="TWJ09009.1"/>
    <property type="molecule type" value="Genomic_DNA"/>
</dbReference>
<evidence type="ECO:0000313" key="1">
    <source>
        <dbReference type="EMBL" id="TWJ09009.1"/>
    </source>
</evidence>
<dbReference type="SUPFAM" id="SSF55298">
    <property type="entry name" value="YjgF-like"/>
    <property type="match status" value="1"/>
</dbReference>
<dbReference type="RefSeq" id="WP_067596472.1">
    <property type="nucleotide sequence ID" value="NZ_CP015963.1"/>
</dbReference>
<protein>
    <submittedName>
        <fullName evidence="1">Enamine deaminase RidA (YjgF/YER057c/UK114 family)</fullName>
    </submittedName>
</protein>
<dbReference type="PANTHER" id="PTHR11803:SF39">
    <property type="entry name" value="2-IMINOBUTANOATE_2-IMINOPROPANOATE DEAMINASE"/>
    <property type="match status" value="1"/>
</dbReference>
<accession>A0A562UTT0</accession>
<dbReference type="CDD" id="cd00448">
    <property type="entry name" value="YjgF_YER057c_UK114_family"/>
    <property type="match status" value="1"/>
</dbReference>
<gene>
    <name evidence="1" type="ORF">JN10_0631</name>
</gene>
<dbReference type="OrthoDB" id="9809792at2"/>
<dbReference type="Proteomes" id="UP000320547">
    <property type="component" value="Unassembled WGS sequence"/>
</dbReference>
<dbReference type="PANTHER" id="PTHR11803">
    <property type="entry name" value="2-IMINOBUTANOATE/2-IMINOPROPANOATE DEAMINASE RIDA"/>
    <property type="match status" value="1"/>
</dbReference>
<dbReference type="Gene3D" id="3.30.1330.40">
    <property type="entry name" value="RutC-like"/>
    <property type="match status" value="1"/>
</dbReference>
<keyword evidence="2" id="KW-1185">Reference proteome</keyword>